<proteinExistence type="inferred from homology"/>
<dbReference type="InterPro" id="IPR047199">
    <property type="entry name" value="CorA-like"/>
</dbReference>
<accession>A0A1G6KF68</accession>
<dbReference type="Gene3D" id="1.20.58.340">
    <property type="entry name" value="Magnesium transport protein CorA, transmembrane region"/>
    <property type="match status" value="2"/>
</dbReference>
<dbReference type="OrthoDB" id="9803416at2"/>
<dbReference type="InterPro" id="IPR045863">
    <property type="entry name" value="CorA_TM1_TM2"/>
</dbReference>
<dbReference type="CDD" id="cd12827">
    <property type="entry name" value="EcCorA_ZntB-like_u2"/>
    <property type="match status" value="1"/>
</dbReference>
<keyword evidence="3 6" id="KW-0812">Transmembrane</keyword>
<evidence type="ECO:0000256" key="2">
    <source>
        <dbReference type="ARBA" id="ARBA00009765"/>
    </source>
</evidence>
<organism evidence="7 8">
    <name type="scientific">Succiniclasticum ruminis</name>
    <dbReference type="NCBI Taxonomy" id="40841"/>
    <lineage>
        <taxon>Bacteria</taxon>
        <taxon>Bacillati</taxon>
        <taxon>Bacillota</taxon>
        <taxon>Negativicutes</taxon>
        <taxon>Acidaminococcales</taxon>
        <taxon>Acidaminococcaceae</taxon>
        <taxon>Succiniclasticum</taxon>
    </lineage>
</organism>
<dbReference type="AlphaFoldDB" id="A0A1G6KF68"/>
<dbReference type="SUPFAM" id="SSF144083">
    <property type="entry name" value="Magnesium transport protein CorA, transmembrane region"/>
    <property type="match status" value="1"/>
</dbReference>
<dbReference type="Gene3D" id="3.30.460.20">
    <property type="entry name" value="CorA soluble domain-like"/>
    <property type="match status" value="1"/>
</dbReference>
<dbReference type="PANTHER" id="PTHR47891:SF2">
    <property type="entry name" value="MAGNESIUM AND COBALT TRANSPORTER"/>
    <property type="match status" value="1"/>
</dbReference>
<feature type="transmembrane region" description="Helical" evidence="6">
    <location>
        <begin position="255"/>
        <end position="277"/>
    </location>
</feature>
<evidence type="ECO:0000256" key="6">
    <source>
        <dbReference type="SAM" id="Phobius"/>
    </source>
</evidence>
<evidence type="ECO:0000313" key="8">
    <source>
        <dbReference type="Proteomes" id="UP000198943"/>
    </source>
</evidence>
<dbReference type="InterPro" id="IPR045861">
    <property type="entry name" value="CorA_cytoplasmic_dom"/>
</dbReference>
<dbReference type="EMBL" id="FMYW01000004">
    <property type="protein sequence ID" value="SDC29752.1"/>
    <property type="molecule type" value="Genomic_DNA"/>
</dbReference>
<comment type="similarity">
    <text evidence="2">Belongs to the CorA metal ion transporter (MIT) (TC 1.A.35) family.</text>
</comment>
<evidence type="ECO:0000256" key="1">
    <source>
        <dbReference type="ARBA" id="ARBA00004141"/>
    </source>
</evidence>
<keyword evidence="8" id="KW-1185">Reference proteome</keyword>
<protein>
    <submittedName>
        <fullName evidence="7">Magnesium transporter</fullName>
    </submittedName>
</protein>
<dbReference type="Proteomes" id="UP000198943">
    <property type="component" value="Unassembled WGS sequence"/>
</dbReference>
<sequence length="316" mass="36469">MYKVLKSSNTGVDEFDIEDMEKGCWIDIVSPSTEEIDEIANATHISRDFLTAALDREEKARTEIDEEQLLVVIDIPFFRSNKDYDTMPLGIIVTKDVIVTVCLESNAVTSGFNAQTYKMFSTYKKTRFLFQILYKSATLYLKYIRNIIRRTDDLESHLRQAMENSKLFSMLDLQKSLTYFTTSLRSNYMVTEKLLRLRTTAQTQQLIKLYEEDEDLLDDVIVEYKQAIEMVEMYSHILQSMMEVFASIISNNLNLVMRFLASVTIILSIPTLISGLWGMNVPVPFAEVASGFFIVFGITCLVSLLAGFWLWKKHMF</sequence>
<dbReference type="GO" id="GO:0016020">
    <property type="term" value="C:membrane"/>
    <property type="evidence" value="ECO:0007669"/>
    <property type="project" value="UniProtKB-SubCell"/>
</dbReference>
<feature type="transmembrane region" description="Helical" evidence="6">
    <location>
        <begin position="289"/>
        <end position="311"/>
    </location>
</feature>
<dbReference type="SUPFAM" id="SSF143865">
    <property type="entry name" value="CorA soluble domain-like"/>
    <property type="match status" value="1"/>
</dbReference>
<evidence type="ECO:0000256" key="3">
    <source>
        <dbReference type="ARBA" id="ARBA00022692"/>
    </source>
</evidence>
<dbReference type="RefSeq" id="WP_093729909.1">
    <property type="nucleotide sequence ID" value="NZ_FMYW01000004.1"/>
</dbReference>
<keyword evidence="4 6" id="KW-1133">Transmembrane helix</keyword>
<name>A0A1G6KF68_9FIRM</name>
<dbReference type="GO" id="GO:0046873">
    <property type="term" value="F:metal ion transmembrane transporter activity"/>
    <property type="evidence" value="ECO:0007669"/>
    <property type="project" value="InterPro"/>
</dbReference>
<keyword evidence="5 6" id="KW-0472">Membrane</keyword>
<gene>
    <name evidence="7" type="ORF">SAMN04487864_104237</name>
</gene>
<comment type="subcellular location">
    <subcellularLocation>
        <location evidence="1">Membrane</location>
        <topology evidence="1">Multi-pass membrane protein</topology>
    </subcellularLocation>
</comment>
<evidence type="ECO:0000256" key="5">
    <source>
        <dbReference type="ARBA" id="ARBA00023136"/>
    </source>
</evidence>
<reference evidence="8" key="1">
    <citation type="submission" date="2016-10" db="EMBL/GenBank/DDBJ databases">
        <authorList>
            <person name="Varghese N."/>
            <person name="Submissions S."/>
        </authorList>
    </citation>
    <scope>NUCLEOTIDE SEQUENCE [LARGE SCALE GENOMIC DNA]</scope>
    <source>
        <strain evidence="8">DSM 11005</strain>
    </source>
</reference>
<dbReference type="Pfam" id="PF01544">
    <property type="entry name" value="CorA"/>
    <property type="match status" value="1"/>
</dbReference>
<evidence type="ECO:0000313" key="7">
    <source>
        <dbReference type="EMBL" id="SDC29752.1"/>
    </source>
</evidence>
<dbReference type="PANTHER" id="PTHR47891">
    <property type="entry name" value="TRANSPORTER-RELATED"/>
    <property type="match status" value="1"/>
</dbReference>
<dbReference type="InterPro" id="IPR002523">
    <property type="entry name" value="MgTranspt_CorA/ZnTranspt_ZntB"/>
</dbReference>
<evidence type="ECO:0000256" key="4">
    <source>
        <dbReference type="ARBA" id="ARBA00022989"/>
    </source>
</evidence>